<protein>
    <submittedName>
        <fullName evidence="1">Uncharacterized protein</fullName>
    </submittedName>
</protein>
<dbReference type="EMBL" id="JACYNP010000008">
    <property type="protein sequence ID" value="MBD8123227.1"/>
    <property type="molecule type" value="Genomic_DNA"/>
</dbReference>
<reference evidence="1 2" key="1">
    <citation type="journal article" date="2020" name="FEMS Microbiol. Ecol.">
        <title>Temporal dynamics of bacterial communities during seed development and maturation.</title>
        <authorList>
            <person name="Chesneau G."/>
            <person name="Torres-Cortes G."/>
            <person name="Briand M."/>
            <person name="Darrasse A."/>
            <person name="Preveaux A."/>
            <person name="Marais C."/>
            <person name="Jacques M.A."/>
            <person name="Shade A."/>
            <person name="Barret M."/>
        </authorList>
    </citation>
    <scope>NUCLEOTIDE SEQUENCE [LARGE SCALE GENOMIC DNA]</scope>
    <source>
        <strain evidence="1 2">CFBP13723</strain>
    </source>
</reference>
<gene>
    <name evidence="1" type="ORF">IFT62_18610</name>
</gene>
<comment type="caution">
    <text evidence="1">The sequence shown here is derived from an EMBL/GenBank/DDBJ whole genome shotgun (WGS) entry which is preliminary data.</text>
</comment>
<evidence type="ECO:0000313" key="2">
    <source>
        <dbReference type="Proteomes" id="UP000625247"/>
    </source>
</evidence>
<dbReference type="RefSeq" id="WP_191945210.1">
    <property type="nucleotide sequence ID" value="NZ_JACYNP010000008.1"/>
</dbReference>
<accession>A0ABR9ABN4</accession>
<keyword evidence="2" id="KW-1185">Reference proteome</keyword>
<organism evidence="1 2">
    <name type="scientific">Pseudomonas lutea</name>
    <dbReference type="NCBI Taxonomy" id="243924"/>
    <lineage>
        <taxon>Bacteria</taxon>
        <taxon>Pseudomonadati</taxon>
        <taxon>Pseudomonadota</taxon>
        <taxon>Gammaproteobacteria</taxon>
        <taxon>Pseudomonadales</taxon>
        <taxon>Pseudomonadaceae</taxon>
        <taxon>Pseudomonas</taxon>
    </lineage>
</organism>
<sequence length="82" mass="9485">MNYDPLGRRIGKREHDQQGQLLGQTVLTWDGLRLLQQQRNTLSSLYVYTNGTHEPPSRIDGSRTLPHITLMRARGNYLHHCC</sequence>
<dbReference type="Proteomes" id="UP000625247">
    <property type="component" value="Unassembled WGS sequence"/>
</dbReference>
<evidence type="ECO:0000313" key="1">
    <source>
        <dbReference type="EMBL" id="MBD8123227.1"/>
    </source>
</evidence>
<proteinExistence type="predicted"/>
<name>A0ABR9ABN4_9PSED</name>